<gene>
    <name evidence="1" type="ORF">GJU39_21945</name>
</gene>
<accession>A0A7K0G4L5</accession>
<dbReference type="AlphaFoldDB" id="A0A7K0G4L5"/>
<name>A0A7K0G4L5_9SPHI</name>
<sequence length="169" mass="20002">MIKELIGKPTERFKVDYKVYQKLQKIALKHLNVTDMNRLRDRYEGQKFYDSFLIRSYAEIAMEKFLQEDFINWDLKDDNKSYKPKFNYKGQSAELISANLESYPLVPKGTYDIGIIAFINVDSREVQLLGYASQKELISHIDSYSMSPMFENLYFGHLKTFDFLTLFQD</sequence>
<evidence type="ECO:0000313" key="1">
    <source>
        <dbReference type="EMBL" id="MRX78743.1"/>
    </source>
</evidence>
<dbReference type="RefSeq" id="WP_154283142.1">
    <property type="nucleotide sequence ID" value="NZ_JBHUJQ010000002.1"/>
</dbReference>
<keyword evidence="2" id="KW-1185">Reference proteome</keyword>
<evidence type="ECO:0000313" key="2">
    <source>
        <dbReference type="Proteomes" id="UP000487757"/>
    </source>
</evidence>
<proteinExistence type="predicted"/>
<dbReference type="EMBL" id="WKKH01000070">
    <property type="protein sequence ID" value="MRX78743.1"/>
    <property type="molecule type" value="Genomic_DNA"/>
</dbReference>
<comment type="caution">
    <text evidence="1">The sequence shown here is derived from an EMBL/GenBank/DDBJ whole genome shotgun (WGS) entry which is preliminary data.</text>
</comment>
<dbReference type="OrthoDB" id="1249520at2"/>
<protein>
    <submittedName>
        <fullName evidence="1">Uncharacterized protein</fullName>
    </submittedName>
</protein>
<reference evidence="1 2" key="1">
    <citation type="submission" date="2019-11" db="EMBL/GenBank/DDBJ databases">
        <title>Pedobacter petrophilus genome.</title>
        <authorList>
            <person name="Feldbauer M.J."/>
            <person name="Newman J.D."/>
        </authorList>
    </citation>
    <scope>NUCLEOTIDE SEQUENCE [LARGE SCALE GENOMIC DNA]</scope>
    <source>
        <strain evidence="1 2">LMG 29686</strain>
    </source>
</reference>
<dbReference type="Proteomes" id="UP000487757">
    <property type="component" value="Unassembled WGS sequence"/>
</dbReference>
<organism evidence="1 2">
    <name type="scientific">Pedobacter petrophilus</name>
    <dbReference type="NCBI Taxonomy" id="1908241"/>
    <lineage>
        <taxon>Bacteria</taxon>
        <taxon>Pseudomonadati</taxon>
        <taxon>Bacteroidota</taxon>
        <taxon>Sphingobacteriia</taxon>
        <taxon>Sphingobacteriales</taxon>
        <taxon>Sphingobacteriaceae</taxon>
        <taxon>Pedobacter</taxon>
    </lineage>
</organism>